<dbReference type="Proteomes" id="UP000176504">
    <property type="component" value="Unassembled WGS sequence"/>
</dbReference>
<dbReference type="PANTHER" id="PTHR30093">
    <property type="entry name" value="GENERAL SECRETION PATHWAY PROTEIN G"/>
    <property type="match status" value="1"/>
</dbReference>
<feature type="transmembrane region" description="Helical" evidence="2">
    <location>
        <begin position="12"/>
        <end position="35"/>
    </location>
</feature>
<dbReference type="NCBIfam" id="TIGR02532">
    <property type="entry name" value="IV_pilin_GFxxxE"/>
    <property type="match status" value="1"/>
</dbReference>
<reference evidence="3 4" key="1">
    <citation type="journal article" date="2016" name="Nat. Commun.">
        <title>Thousands of microbial genomes shed light on interconnected biogeochemical processes in an aquifer system.</title>
        <authorList>
            <person name="Anantharaman K."/>
            <person name="Brown C.T."/>
            <person name="Hug L.A."/>
            <person name="Sharon I."/>
            <person name="Castelle C.J."/>
            <person name="Probst A.J."/>
            <person name="Thomas B.C."/>
            <person name="Singh A."/>
            <person name="Wilkins M.J."/>
            <person name="Karaoz U."/>
            <person name="Brodie E.L."/>
            <person name="Williams K.H."/>
            <person name="Hubbard S.S."/>
            <person name="Banfield J.F."/>
        </authorList>
    </citation>
    <scope>NUCLEOTIDE SEQUENCE [LARGE SCALE GENOMIC DNA]</scope>
</reference>
<gene>
    <name evidence="3" type="ORF">A3A78_00480</name>
</gene>
<keyword evidence="2" id="KW-1133">Transmembrane helix</keyword>
<feature type="compositionally biased region" description="Polar residues" evidence="1">
    <location>
        <begin position="280"/>
        <end position="296"/>
    </location>
</feature>
<keyword evidence="2" id="KW-0472">Membrane</keyword>
<dbReference type="Pfam" id="PF07963">
    <property type="entry name" value="N_methyl"/>
    <property type="match status" value="1"/>
</dbReference>
<comment type="caution">
    <text evidence="3">The sequence shown here is derived from an EMBL/GenBank/DDBJ whole genome shotgun (WGS) entry which is preliminary data.</text>
</comment>
<dbReference type="Gene3D" id="3.30.700.10">
    <property type="entry name" value="Glycoprotein, Type 4 Pilin"/>
    <property type="match status" value="1"/>
</dbReference>
<accession>A0A1F4VEQ9</accession>
<feature type="region of interest" description="Disordered" evidence="1">
    <location>
        <begin position="274"/>
        <end position="296"/>
    </location>
</feature>
<dbReference type="InterPro" id="IPR012902">
    <property type="entry name" value="N_methyl_site"/>
</dbReference>
<dbReference type="SUPFAM" id="SSF54523">
    <property type="entry name" value="Pili subunits"/>
    <property type="match status" value="1"/>
</dbReference>
<dbReference type="EMBL" id="MEVI01000002">
    <property type="protein sequence ID" value="OGC55420.1"/>
    <property type="molecule type" value="Genomic_DNA"/>
</dbReference>
<name>A0A1F4VEQ9_UNCKA</name>
<proteinExistence type="predicted"/>
<evidence type="ECO:0000256" key="1">
    <source>
        <dbReference type="SAM" id="MobiDB-lite"/>
    </source>
</evidence>
<dbReference type="PROSITE" id="PS00409">
    <property type="entry name" value="PROKAR_NTER_METHYL"/>
    <property type="match status" value="1"/>
</dbReference>
<sequence length="615" mass="65630">MSLSSSDSSKGFTLVELIIVIGMIGVLAGVVITVLNPSLQRQRAKEVIRIENVAKIAQALEAYNAAEEGYPISQDAFISSGYIKSWPSETGVTYRYNYICEGSFCIGCIDVPMASDPTRYYKYVTNWDEYLTGGTASMPKVVLKYCSNTQTCDTNDIGTCLTLDQPTPTPIPIDTAAPVRSNGYPTTGTTLPSTTTSTLVKLNTDENATCKYILNPGQPYSAMTAIFDGAGTTLHTVMYPVANNSTYDFYVKCSDSAGNVNTDDYQISFSVAAPADTTPPVRSNQSPTPGSSFPGGTTSVVVSLNTNEKAACKYSKTPGVAYASMPFYFTTTGSTSHSFTYSGLTSGQYDLYVRCSDSPGNVNTDDLMYSFKILTAADTTPPVRSGGQPTGTLPDTTTNIFVSVNTNENATCKYSTVPGMSYGSMTLTFTTTGGTFHNFGYSVSPGRTYNFYVRCSDTAGNANPDDYLITFSTASADTTPPVRTNGYPPTGTLLAYTTTQVQISLQTDENANCKYATSAGISYSVMTYFSTTGSDIHRTTINTISGTTYNIYVKCSDMRGNINMDDFLISFSVDSAPPPPPAPSCSSQGGTCLVKGSVCSGKWVTASDCSYCCIP</sequence>
<evidence type="ECO:0008006" key="5">
    <source>
        <dbReference type="Google" id="ProtNLM"/>
    </source>
</evidence>
<dbReference type="AlphaFoldDB" id="A0A1F4VEQ9"/>
<evidence type="ECO:0000313" key="4">
    <source>
        <dbReference type="Proteomes" id="UP000176504"/>
    </source>
</evidence>
<evidence type="ECO:0000313" key="3">
    <source>
        <dbReference type="EMBL" id="OGC55420.1"/>
    </source>
</evidence>
<dbReference type="InterPro" id="IPR045584">
    <property type="entry name" value="Pilin-like"/>
</dbReference>
<keyword evidence="2" id="KW-0812">Transmembrane</keyword>
<organism evidence="3 4">
    <name type="scientific">candidate division WWE3 bacterium RIFCSPLOWO2_01_FULL_41_18</name>
    <dbReference type="NCBI Taxonomy" id="1802625"/>
    <lineage>
        <taxon>Bacteria</taxon>
        <taxon>Katanobacteria</taxon>
    </lineage>
</organism>
<evidence type="ECO:0000256" key="2">
    <source>
        <dbReference type="SAM" id="Phobius"/>
    </source>
</evidence>
<protein>
    <recommendedName>
        <fullName evidence="5">Type II secretion system protein GspG C-terminal domain-containing protein</fullName>
    </recommendedName>
</protein>